<name>A0ABT2EG68_9GAMM</name>
<feature type="signal peptide" evidence="2">
    <location>
        <begin position="1"/>
        <end position="29"/>
    </location>
</feature>
<comment type="caution">
    <text evidence="4">The sequence shown here is derived from an EMBL/GenBank/DDBJ whole genome shotgun (WGS) entry which is preliminary data.</text>
</comment>
<dbReference type="PANTHER" id="PTHR31528:SF3">
    <property type="entry name" value="THIAMINE BIOSYNTHESIS PROTEIN HI_0357-RELATED"/>
    <property type="match status" value="1"/>
</dbReference>
<gene>
    <name evidence="4" type="ORF">LLY24_14720</name>
</gene>
<organism evidence="4 5">
    <name type="scientific">Halomonas dongshanensis</name>
    <dbReference type="NCBI Taxonomy" id="2890835"/>
    <lineage>
        <taxon>Bacteria</taxon>
        <taxon>Pseudomonadati</taxon>
        <taxon>Pseudomonadota</taxon>
        <taxon>Gammaproteobacteria</taxon>
        <taxon>Oceanospirillales</taxon>
        <taxon>Halomonadaceae</taxon>
        <taxon>Halomonas</taxon>
    </lineage>
</organism>
<feature type="domain" description="SsuA/THI5-like" evidence="3">
    <location>
        <begin position="106"/>
        <end position="320"/>
    </location>
</feature>
<protein>
    <submittedName>
        <fullName evidence="4">ABC transporter substrate-binding protein</fullName>
    </submittedName>
</protein>
<dbReference type="PANTHER" id="PTHR31528">
    <property type="entry name" value="4-AMINO-5-HYDROXYMETHYL-2-METHYLPYRIMIDINE PHOSPHATE SYNTHASE THI11-RELATED"/>
    <property type="match status" value="1"/>
</dbReference>
<dbReference type="SUPFAM" id="SSF53850">
    <property type="entry name" value="Periplasmic binding protein-like II"/>
    <property type="match status" value="1"/>
</dbReference>
<dbReference type="EMBL" id="JAJISC010000007">
    <property type="protein sequence ID" value="MCS2610571.1"/>
    <property type="molecule type" value="Genomic_DNA"/>
</dbReference>
<feature type="chain" id="PRO_5045720878" evidence="2">
    <location>
        <begin position="30"/>
        <end position="388"/>
    </location>
</feature>
<dbReference type="Proteomes" id="UP001165542">
    <property type="component" value="Unassembled WGS sequence"/>
</dbReference>
<feature type="region of interest" description="Disordered" evidence="1">
    <location>
        <begin position="31"/>
        <end position="53"/>
    </location>
</feature>
<dbReference type="RefSeq" id="WP_259037063.1">
    <property type="nucleotide sequence ID" value="NZ_JAJISC010000007.1"/>
</dbReference>
<accession>A0ABT2EG68</accession>
<proteinExistence type="predicted"/>
<evidence type="ECO:0000313" key="4">
    <source>
        <dbReference type="EMBL" id="MCS2610571.1"/>
    </source>
</evidence>
<dbReference type="InterPro" id="IPR027939">
    <property type="entry name" value="NMT1/THI5"/>
</dbReference>
<keyword evidence="5" id="KW-1185">Reference proteome</keyword>
<evidence type="ECO:0000256" key="2">
    <source>
        <dbReference type="SAM" id="SignalP"/>
    </source>
</evidence>
<evidence type="ECO:0000313" key="5">
    <source>
        <dbReference type="Proteomes" id="UP001165542"/>
    </source>
</evidence>
<dbReference type="Pfam" id="PF09084">
    <property type="entry name" value="NMT1"/>
    <property type="match status" value="1"/>
</dbReference>
<sequence length="388" mass="42412">MRHSPACSRLTLTLIVTAALLAFGVTTNASEELNSPTAETTSETNGEHHPAELNMPSLNTRVEVFPPLLPLAEPTVVEPPSLPLAVPLVPPPMRVLNVMLDWYLSPQHAALIVAEAKGLYALQGLDVHLHTPADPSLPIKLLSNGEVDLALTRQPLLHLYAHEGVPIVRIGTLIETPLTAVIVADDRDTLPLDALYGLRYGFTTREGRDIVIPALVPEALQQIDDYIAPENVHFEAGQALGEERLDAIADALYPILPEQLANEGITNHVVTLSELGIPVHDGLIVLGNSDATGRQTDTWARFMIAIEEASQWIVEHPQKAWELMVATHPVLDTPTNTQAWDDILRRMALAPAAVDTRRYQRFEDYLVDAGIVDDALPLSRLAIDPHAR</sequence>
<feature type="compositionally biased region" description="Polar residues" evidence="1">
    <location>
        <begin position="31"/>
        <end position="44"/>
    </location>
</feature>
<keyword evidence="2" id="KW-0732">Signal</keyword>
<evidence type="ECO:0000259" key="3">
    <source>
        <dbReference type="Pfam" id="PF09084"/>
    </source>
</evidence>
<evidence type="ECO:0000256" key="1">
    <source>
        <dbReference type="SAM" id="MobiDB-lite"/>
    </source>
</evidence>
<reference evidence="4" key="1">
    <citation type="submission" date="2021-11" db="EMBL/GenBank/DDBJ databases">
        <title>Halomonas sp., isolated from a coastal aquaculture zone in Dongshan Bay.</title>
        <authorList>
            <person name="Lin W."/>
        </authorList>
    </citation>
    <scope>NUCLEOTIDE SEQUENCE</scope>
    <source>
        <strain evidence="4">Yzlin-01</strain>
    </source>
</reference>
<dbReference type="Gene3D" id="3.40.190.10">
    <property type="entry name" value="Periplasmic binding protein-like II"/>
    <property type="match status" value="2"/>
</dbReference>
<dbReference type="InterPro" id="IPR015168">
    <property type="entry name" value="SsuA/THI5"/>
</dbReference>